<sequence length="306" mass="30507">MLSLLAIVVSVSFVNAVPLASPAVVLSGVQGVFTDLPPIPIPEFAPADAFKAIGTAADGSATTFVETLQIVTSPVANNVIPNTAAPTTLATTVTVEATLIASAAGYQYSIVPPISTSDEVEPFLAASCVFEVDGTTGVCVEEEADPGIPSPLHTITISGSVVPFFTIGVAPTTSAAGGNLYSMVSDPVPVTTGNPSLEGTEAVPFAAAVPTAVASEDIENTSASSFIQAPVYSIVSNPGALTTGDPSLEGTEVVPSVAAATTSTPAAKGNTALNADSNSASALLTNDRCRNGVIFGVLVSLLAMAL</sequence>
<gene>
    <name evidence="2" type="ORF">BT96DRAFT_972928</name>
</gene>
<evidence type="ECO:0000313" key="3">
    <source>
        <dbReference type="Proteomes" id="UP000799118"/>
    </source>
</evidence>
<keyword evidence="3" id="KW-1185">Reference proteome</keyword>
<protein>
    <submittedName>
        <fullName evidence="2">Uncharacterized protein</fullName>
    </submittedName>
</protein>
<name>A0A6A4I5I1_9AGAR</name>
<dbReference type="AlphaFoldDB" id="A0A6A4I5I1"/>
<feature type="chain" id="PRO_5025403685" evidence="1">
    <location>
        <begin position="17"/>
        <end position="306"/>
    </location>
</feature>
<evidence type="ECO:0000313" key="2">
    <source>
        <dbReference type="EMBL" id="KAE9404688.1"/>
    </source>
</evidence>
<feature type="signal peptide" evidence="1">
    <location>
        <begin position="1"/>
        <end position="16"/>
    </location>
</feature>
<dbReference type="EMBL" id="ML769414">
    <property type="protein sequence ID" value="KAE9404688.1"/>
    <property type="molecule type" value="Genomic_DNA"/>
</dbReference>
<keyword evidence="1" id="KW-0732">Signal</keyword>
<organism evidence="2 3">
    <name type="scientific">Gymnopus androsaceus JB14</name>
    <dbReference type="NCBI Taxonomy" id="1447944"/>
    <lineage>
        <taxon>Eukaryota</taxon>
        <taxon>Fungi</taxon>
        <taxon>Dikarya</taxon>
        <taxon>Basidiomycota</taxon>
        <taxon>Agaricomycotina</taxon>
        <taxon>Agaricomycetes</taxon>
        <taxon>Agaricomycetidae</taxon>
        <taxon>Agaricales</taxon>
        <taxon>Marasmiineae</taxon>
        <taxon>Omphalotaceae</taxon>
        <taxon>Gymnopus</taxon>
    </lineage>
</organism>
<evidence type="ECO:0000256" key="1">
    <source>
        <dbReference type="SAM" id="SignalP"/>
    </source>
</evidence>
<accession>A0A6A4I5I1</accession>
<proteinExistence type="predicted"/>
<reference evidence="2" key="1">
    <citation type="journal article" date="2019" name="Environ. Microbiol.">
        <title>Fungal ecological strategies reflected in gene transcription - a case study of two litter decomposers.</title>
        <authorList>
            <person name="Barbi F."/>
            <person name="Kohler A."/>
            <person name="Barry K."/>
            <person name="Baskaran P."/>
            <person name="Daum C."/>
            <person name="Fauchery L."/>
            <person name="Ihrmark K."/>
            <person name="Kuo A."/>
            <person name="LaButti K."/>
            <person name="Lipzen A."/>
            <person name="Morin E."/>
            <person name="Grigoriev I.V."/>
            <person name="Henrissat B."/>
            <person name="Lindahl B."/>
            <person name="Martin F."/>
        </authorList>
    </citation>
    <scope>NUCLEOTIDE SEQUENCE</scope>
    <source>
        <strain evidence="2">JB14</strain>
    </source>
</reference>
<dbReference type="Proteomes" id="UP000799118">
    <property type="component" value="Unassembled WGS sequence"/>
</dbReference>